<dbReference type="EMBL" id="JBBPBN010000069">
    <property type="protein sequence ID" value="KAK8985327.1"/>
    <property type="molecule type" value="Genomic_DNA"/>
</dbReference>
<reference evidence="1 2" key="1">
    <citation type="journal article" date="2024" name="G3 (Bethesda)">
        <title>Genome assembly of Hibiscus sabdariffa L. provides insights into metabolisms of medicinal natural products.</title>
        <authorList>
            <person name="Kim T."/>
        </authorList>
    </citation>
    <scope>NUCLEOTIDE SEQUENCE [LARGE SCALE GENOMIC DNA]</scope>
    <source>
        <strain evidence="1">TK-2024</strain>
        <tissue evidence="1">Old leaves</tissue>
    </source>
</reference>
<evidence type="ECO:0008006" key="3">
    <source>
        <dbReference type="Google" id="ProtNLM"/>
    </source>
</evidence>
<organism evidence="1 2">
    <name type="scientific">Hibiscus sabdariffa</name>
    <name type="common">roselle</name>
    <dbReference type="NCBI Taxonomy" id="183260"/>
    <lineage>
        <taxon>Eukaryota</taxon>
        <taxon>Viridiplantae</taxon>
        <taxon>Streptophyta</taxon>
        <taxon>Embryophyta</taxon>
        <taxon>Tracheophyta</taxon>
        <taxon>Spermatophyta</taxon>
        <taxon>Magnoliopsida</taxon>
        <taxon>eudicotyledons</taxon>
        <taxon>Gunneridae</taxon>
        <taxon>Pentapetalae</taxon>
        <taxon>rosids</taxon>
        <taxon>malvids</taxon>
        <taxon>Malvales</taxon>
        <taxon>Malvaceae</taxon>
        <taxon>Malvoideae</taxon>
        <taxon>Hibiscus</taxon>
    </lineage>
</organism>
<dbReference type="Proteomes" id="UP001396334">
    <property type="component" value="Unassembled WGS sequence"/>
</dbReference>
<protein>
    <recommendedName>
        <fullName evidence="3">UBA domain-containing protein</fullName>
    </recommendedName>
</protein>
<gene>
    <name evidence="1" type="ORF">V6N11_068592</name>
</gene>
<comment type="caution">
    <text evidence="1">The sequence shown here is derived from an EMBL/GenBank/DDBJ whole genome shotgun (WGS) entry which is preliminary data.</text>
</comment>
<keyword evidence="2" id="KW-1185">Reference proteome</keyword>
<evidence type="ECO:0000313" key="1">
    <source>
        <dbReference type="EMBL" id="KAK8985327.1"/>
    </source>
</evidence>
<accession>A0ABR2PA54</accession>
<sequence length="246" mass="27642">MTSNNLKHVLTTFGNVSEKTVNSDERRKSEGSGYNIHGSMDAVNEDCIGIHTHNYDGCREREMNRSIGEAELMGGSSEKGVGSFKDKQSDMVNGISVDVTAEKSRSSWAKGVEKDDEVGKVLDSNPCRAKMMEELTCMGFSRDELDQRKDVEVEMVQETYSEGNKFSWEKEVNRLNNPKHMGADLEAEHETVVDSEEFSCKVASGKLNFPELQKNNLTVWYKVSSIWNVPVCEEVVSDCICEFHCE</sequence>
<evidence type="ECO:0000313" key="2">
    <source>
        <dbReference type="Proteomes" id="UP001396334"/>
    </source>
</evidence>
<proteinExistence type="predicted"/>
<name>A0ABR2PA54_9ROSI</name>